<comment type="caution">
    <text evidence="1">The sequence shown here is derived from an EMBL/GenBank/DDBJ whole genome shotgun (WGS) entry which is preliminary data.</text>
</comment>
<sequence>MNETYYYGQGKLYLAKRNASGRPGAWRWVGDVSKLELALSVETLTHKESYSGQRATTRRIITSKDATVTSTWYEFSAENLATQLYGERAIIAAGTVTGEALPDNILAGDRLSLAHQNVSDVVIGTLTEGTDYTVDALYGALTFLTPQAKAQSVNYSHSGGVNTTLFTRQPEELALRYEGINLAEGGKAVVVELYKVQFDPASALSLISSDNDVAGLETKAGVLFDGGLGSDPLLGNFGRVIHVADRSNTV</sequence>
<organism evidence="1">
    <name type="scientific">Salmonella enterica subsp. enterica serovar Panama</name>
    <dbReference type="NCBI Taxonomy" id="29472"/>
    <lineage>
        <taxon>Bacteria</taxon>
        <taxon>Pseudomonadati</taxon>
        <taxon>Pseudomonadota</taxon>
        <taxon>Gammaproteobacteria</taxon>
        <taxon>Enterobacterales</taxon>
        <taxon>Enterobacteriaceae</taxon>
        <taxon>Salmonella</taxon>
    </lineage>
</organism>
<evidence type="ECO:0000313" key="1">
    <source>
        <dbReference type="EMBL" id="EBR8434101.1"/>
    </source>
</evidence>
<accession>A0A5U8JC16</accession>
<proteinExistence type="predicted"/>
<gene>
    <name evidence="1" type="ORF">DOI44_13925</name>
</gene>
<dbReference type="InterPro" id="IPR016893">
    <property type="entry name" value="UCP028589"/>
</dbReference>
<protein>
    <submittedName>
        <fullName evidence="1">Uncharacterized protein</fullName>
    </submittedName>
</protein>
<dbReference type="AlphaFoldDB" id="A0A5U8JC16"/>
<name>A0A5U8JC16_SALET</name>
<dbReference type="EMBL" id="AAGTPA010000014">
    <property type="protein sequence ID" value="EBR8434101.1"/>
    <property type="molecule type" value="Genomic_DNA"/>
</dbReference>
<reference evidence="1" key="1">
    <citation type="submission" date="2018-06" db="EMBL/GenBank/DDBJ databases">
        <authorList>
            <person name="Ashton P.M."/>
            <person name="Dallman T."/>
            <person name="Nair S."/>
            <person name="De Pinna E."/>
            <person name="Peters T."/>
            <person name="Grant K."/>
        </authorList>
    </citation>
    <scope>NUCLEOTIDE SEQUENCE [LARGE SCALE GENOMIC DNA]</scope>
    <source>
        <strain evidence="1">449454</strain>
    </source>
</reference>
<dbReference type="PIRSF" id="PIRSF028589">
    <property type="entry name" value="UCP028589"/>
    <property type="match status" value="1"/>
</dbReference>
<dbReference type="Proteomes" id="UP000839597">
    <property type="component" value="Unassembled WGS sequence"/>
</dbReference>